<feature type="domain" description="Response regulatory" evidence="2">
    <location>
        <begin position="2"/>
        <end position="116"/>
    </location>
</feature>
<dbReference type="InterPro" id="IPR011006">
    <property type="entry name" value="CheY-like_superfamily"/>
</dbReference>
<evidence type="ECO:0000259" key="2">
    <source>
        <dbReference type="PROSITE" id="PS50110"/>
    </source>
</evidence>
<reference evidence="4 5" key="1">
    <citation type="submission" date="2021-01" db="EMBL/GenBank/DDBJ databases">
        <title>Genomic Encyclopedia of Type Strains, Phase IV (KMG-IV): sequencing the most valuable type-strain genomes for metagenomic binning, comparative biology and taxonomic classification.</title>
        <authorList>
            <person name="Goeker M."/>
        </authorList>
    </citation>
    <scope>NUCLEOTIDE SEQUENCE [LARGE SCALE GENOMIC DNA]</scope>
    <source>
        <strain evidence="4 5">DSM 23711</strain>
    </source>
</reference>
<dbReference type="Gene3D" id="2.40.50.40">
    <property type="match status" value="1"/>
</dbReference>
<keyword evidence="5" id="KW-1185">Reference proteome</keyword>
<evidence type="ECO:0000313" key="5">
    <source>
        <dbReference type="Proteomes" id="UP001296943"/>
    </source>
</evidence>
<evidence type="ECO:0000313" key="4">
    <source>
        <dbReference type="EMBL" id="MBM7570176.1"/>
    </source>
</evidence>
<gene>
    <name evidence="4" type="ORF">JOC48_000654</name>
</gene>
<keyword evidence="1" id="KW-0597">Phosphoprotein</keyword>
<evidence type="ECO:0000259" key="3">
    <source>
        <dbReference type="PROSITE" id="PS50930"/>
    </source>
</evidence>
<proteinExistence type="predicted"/>
<comment type="caution">
    <text evidence="4">The sequence shown here is derived from an EMBL/GenBank/DDBJ whole genome shotgun (WGS) entry which is preliminary data.</text>
</comment>
<feature type="domain" description="HTH LytTR-type" evidence="3">
    <location>
        <begin position="141"/>
        <end position="245"/>
    </location>
</feature>
<dbReference type="SMART" id="SM00850">
    <property type="entry name" value="LytTR"/>
    <property type="match status" value="1"/>
</dbReference>
<dbReference type="PANTHER" id="PTHR37299:SF1">
    <property type="entry name" value="STAGE 0 SPORULATION PROTEIN A HOMOLOG"/>
    <property type="match status" value="1"/>
</dbReference>
<dbReference type="InterPro" id="IPR007492">
    <property type="entry name" value="LytTR_DNA-bd_dom"/>
</dbReference>
<dbReference type="InterPro" id="IPR046947">
    <property type="entry name" value="LytR-like"/>
</dbReference>
<dbReference type="PROSITE" id="PS50110">
    <property type="entry name" value="RESPONSE_REGULATORY"/>
    <property type="match status" value="1"/>
</dbReference>
<dbReference type="PROSITE" id="PS50930">
    <property type="entry name" value="HTH_LYTTR"/>
    <property type="match status" value="1"/>
</dbReference>
<dbReference type="InterPro" id="IPR001789">
    <property type="entry name" value="Sig_transdc_resp-reg_receiver"/>
</dbReference>
<accession>A0ABS2MWB1</accession>
<dbReference type="PANTHER" id="PTHR37299">
    <property type="entry name" value="TRANSCRIPTIONAL REGULATOR-RELATED"/>
    <property type="match status" value="1"/>
</dbReference>
<feature type="modified residue" description="4-aspartylphosphate" evidence="1">
    <location>
        <position position="53"/>
    </location>
</feature>
<dbReference type="EMBL" id="JAFBDR010000002">
    <property type="protein sequence ID" value="MBM7570176.1"/>
    <property type="molecule type" value="Genomic_DNA"/>
</dbReference>
<dbReference type="Proteomes" id="UP001296943">
    <property type="component" value="Unassembled WGS sequence"/>
</dbReference>
<dbReference type="SMART" id="SM00448">
    <property type="entry name" value="REC"/>
    <property type="match status" value="1"/>
</dbReference>
<dbReference type="Gene3D" id="3.40.50.2300">
    <property type="match status" value="1"/>
</dbReference>
<dbReference type="SUPFAM" id="SSF52172">
    <property type="entry name" value="CheY-like"/>
    <property type="match status" value="1"/>
</dbReference>
<evidence type="ECO:0000256" key="1">
    <source>
        <dbReference type="PROSITE-ProRule" id="PRU00169"/>
    </source>
</evidence>
<name>A0ABS2MWB1_9BACI</name>
<dbReference type="Pfam" id="PF00072">
    <property type="entry name" value="Response_reg"/>
    <property type="match status" value="1"/>
</dbReference>
<dbReference type="Gene3D" id="2.20.25.10">
    <property type="match status" value="1"/>
</dbReference>
<dbReference type="Pfam" id="PF04397">
    <property type="entry name" value="LytTR"/>
    <property type="match status" value="1"/>
</dbReference>
<sequence>MDVYLVEDELFAREELKYMLLQNDGLNIVGEAEDIHEAMWEINELRPYVVFLDIGLAKGTGLDLAKQLKSLKNPPFIVFATAYDEYAVDAFDLDAIDYLVKPFNEKRVIATVKKLMRRLHTESSHQRDIELTEKDQPVDRLVVNKDEKFLVVDTDEIVYIGTENRQVFIKTMNKEHLVDIALYEIEEKLYSKTFIRVHRGYIVNLNHVSEIERWFNGTYNLKLHDGSKVPVSRSYIKDIRAALRF</sequence>
<dbReference type="RefSeq" id="WP_204497603.1">
    <property type="nucleotide sequence ID" value="NZ_JAFBDR010000002.1"/>
</dbReference>
<organism evidence="4 5">
    <name type="scientific">Aquibacillus albus</name>
    <dbReference type="NCBI Taxonomy" id="1168171"/>
    <lineage>
        <taxon>Bacteria</taxon>
        <taxon>Bacillati</taxon>
        <taxon>Bacillota</taxon>
        <taxon>Bacilli</taxon>
        <taxon>Bacillales</taxon>
        <taxon>Bacillaceae</taxon>
        <taxon>Aquibacillus</taxon>
    </lineage>
</organism>
<protein>
    <submittedName>
        <fullName evidence="4">Two-component system response regulator LytT</fullName>
    </submittedName>
</protein>